<dbReference type="Proteomes" id="UP000005240">
    <property type="component" value="Unassembled WGS sequence"/>
</dbReference>
<dbReference type="AlphaFoldDB" id="A0A180G109"/>
<dbReference type="VEuPathDB" id="FungiDB:PTTG_30064"/>
<keyword evidence="4" id="KW-1185">Reference proteome</keyword>
<reference evidence="2" key="2">
    <citation type="submission" date="2016-05" db="EMBL/GenBank/DDBJ databases">
        <title>Comparative analysis highlights variable genome content of wheat rusts and divergence of the mating loci.</title>
        <authorList>
            <person name="Cuomo C.A."/>
            <person name="Bakkeren G."/>
            <person name="Szabo L."/>
            <person name="Khalil H."/>
            <person name="Joly D."/>
            <person name="Goldberg J."/>
            <person name="Young S."/>
            <person name="Zeng Q."/>
            <person name="Fellers J."/>
        </authorList>
    </citation>
    <scope>NUCLEOTIDE SEQUENCE [LARGE SCALE GENOMIC DNA]</scope>
    <source>
        <strain evidence="2">1-1 BBBD Race 1</strain>
    </source>
</reference>
<dbReference type="EMBL" id="ADAS02001618">
    <property type="protein sequence ID" value="OAV86129.1"/>
    <property type="molecule type" value="Genomic_DNA"/>
</dbReference>
<accession>A0A180G109</accession>
<evidence type="ECO:0000313" key="2">
    <source>
        <dbReference type="EMBL" id="OAV86129.1"/>
    </source>
</evidence>
<protein>
    <submittedName>
        <fullName evidence="2 3">Uncharacterized protein</fullName>
    </submittedName>
</protein>
<dbReference type="EnsemblFungi" id="PTTG_30064-t43_1">
    <property type="protein sequence ID" value="PTTG_30064-t43_1-p1"/>
    <property type="gene ID" value="PTTG_30064"/>
</dbReference>
<evidence type="ECO:0000313" key="3">
    <source>
        <dbReference type="EnsemblFungi" id="PTTG_30064-t43_1-p1"/>
    </source>
</evidence>
<gene>
    <name evidence="2" type="ORF">PTTG_30064</name>
</gene>
<sequence length="104" mass="11220">MTDSQGDDRPPHSSDASTPPRILDNADSPAPCSENDAETNNPVLGDIPPAKRQRLHQANKHSIYHWSVFKGMNAQDLMDPGFKVGPAHLIVLGVASVVAQLENN</sequence>
<name>A0A180G109_PUCT1</name>
<feature type="region of interest" description="Disordered" evidence="1">
    <location>
        <begin position="1"/>
        <end position="48"/>
    </location>
</feature>
<evidence type="ECO:0000313" key="4">
    <source>
        <dbReference type="Proteomes" id="UP000005240"/>
    </source>
</evidence>
<reference evidence="3" key="4">
    <citation type="submission" date="2025-05" db="UniProtKB">
        <authorList>
            <consortium name="EnsemblFungi"/>
        </authorList>
    </citation>
    <scope>IDENTIFICATION</scope>
    <source>
        <strain evidence="3">isolate 1-1 / race 1 (BBBD)</strain>
    </source>
</reference>
<organism evidence="2">
    <name type="scientific">Puccinia triticina (isolate 1-1 / race 1 (BBBD))</name>
    <name type="common">Brown leaf rust fungus</name>
    <dbReference type="NCBI Taxonomy" id="630390"/>
    <lineage>
        <taxon>Eukaryota</taxon>
        <taxon>Fungi</taxon>
        <taxon>Dikarya</taxon>
        <taxon>Basidiomycota</taxon>
        <taxon>Pucciniomycotina</taxon>
        <taxon>Pucciniomycetes</taxon>
        <taxon>Pucciniales</taxon>
        <taxon>Pucciniaceae</taxon>
        <taxon>Puccinia</taxon>
    </lineage>
</organism>
<reference evidence="3 4" key="3">
    <citation type="journal article" date="2017" name="G3 (Bethesda)">
        <title>Comparative analysis highlights variable genome content of wheat rusts and divergence of the mating loci.</title>
        <authorList>
            <person name="Cuomo C.A."/>
            <person name="Bakkeren G."/>
            <person name="Khalil H.B."/>
            <person name="Panwar V."/>
            <person name="Joly D."/>
            <person name="Linning R."/>
            <person name="Sakthikumar S."/>
            <person name="Song X."/>
            <person name="Adiconis X."/>
            <person name="Fan L."/>
            <person name="Goldberg J.M."/>
            <person name="Levin J.Z."/>
            <person name="Young S."/>
            <person name="Zeng Q."/>
            <person name="Anikster Y."/>
            <person name="Bruce M."/>
            <person name="Wang M."/>
            <person name="Yin C."/>
            <person name="McCallum B."/>
            <person name="Szabo L.J."/>
            <person name="Hulbert S."/>
            <person name="Chen X."/>
            <person name="Fellers J.P."/>
        </authorList>
    </citation>
    <scope>NUCLEOTIDE SEQUENCE</scope>
    <source>
        <strain evidence="3">isolate 1-1 / race 1 (BBBD)</strain>
        <strain evidence="4">Isolate 1-1 / race 1 (BBBD)</strain>
    </source>
</reference>
<reference evidence="2" key="1">
    <citation type="submission" date="2009-11" db="EMBL/GenBank/DDBJ databases">
        <authorList>
            <consortium name="The Broad Institute Genome Sequencing Platform"/>
            <person name="Ward D."/>
            <person name="Feldgarden M."/>
            <person name="Earl A."/>
            <person name="Young S.K."/>
            <person name="Zeng Q."/>
            <person name="Koehrsen M."/>
            <person name="Alvarado L."/>
            <person name="Berlin A."/>
            <person name="Bochicchio J."/>
            <person name="Borenstein D."/>
            <person name="Chapman S.B."/>
            <person name="Chen Z."/>
            <person name="Engels R."/>
            <person name="Freedman E."/>
            <person name="Gellesch M."/>
            <person name="Goldberg J."/>
            <person name="Griggs A."/>
            <person name="Gujja S."/>
            <person name="Heilman E."/>
            <person name="Heiman D."/>
            <person name="Hepburn T."/>
            <person name="Howarth C."/>
            <person name="Jen D."/>
            <person name="Larson L."/>
            <person name="Lewis B."/>
            <person name="Mehta T."/>
            <person name="Park D."/>
            <person name="Pearson M."/>
            <person name="Roberts A."/>
            <person name="Saif S."/>
            <person name="Shea T."/>
            <person name="Shenoy N."/>
            <person name="Sisk P."/>
            <person name="Stolte C."/>
            <person name="Sykes S."/>
            <person name="Thomson T."/>
            <person name="Walk T."/>
            <person name="White J."/>
            <person name="Yandava C."/>
            <person name="Izard J."/>
            <person name="Baranova O.V."/>
            <person name="Blanton J.M."/>
            <person name="Tanner A.C."/>
            <person name="Dewhirst F.E."/>
            <person name="Haas B."/>
            <person name="Nusbaum C."/>
            <person name="Birren B."/>
        </authorList>
    </citation>
    <scope>NUCLEOTIDE SEQUENCE [LARGE SCALE GENOMIC DNA]</scope>
    <source>
        <strain evidence="2">1-1 BBBD Race 1</strain>
    </source>
</reference>
<feature type="compositionally biased region" description="Basic and acidic residues" evidence="1">
    <location>
        <begin position="1"/>
        <end position="12"/>
    </location>
</feature>
<proteinExistence type="predicted"/>
<evidence type="ECO:0000256" key="1">
    <source>
        <dbReference type="SAM" id="MobiDB-lite"/>
    </source>
</evidence>